<proteinExistence type="predicted"/>
<dbReference type="CDD" id="cd03506">
    <property type="entry name" value="Delta6-FADS-like"/>
    <property type="match status" value="1"/>
</dbReference>
<dbReference type="PIRSF" id="PIRSF015921">
    <property type="entry name" value="FA_sphinglp_des"/>
    <property type="match status" value="1"/>
</dbReference>
<dbReference type="RefSeq" id="WP_074589256.1">
    <property type="nucleotide sequence ID" value="NZ_FNEI01000008.1"/>
</dbReference>
<dbReference type="Proteomes" id="UP000182130">
    <property type="component" value="Unassembled WGS sequence"/>
</dbReference>
<protein>
    <submittedName>
        <fullName evidence="2">Fatty acid desaturase</fullName>
    </submittedName>
</protein>
<dbReference type="OrthoDB" id="104711at2"/>
<dbReference type="GO" id="GO:0016020">
    <property type="term" value="C:membrane"/>
    <property type="evidence" value="ECO:0007669"/>
    <property type="project" value="TreeGrafter"/>
</dbReference>
<dbReference type="AlphaFoldDB" id="A0A1G8S5C3"/>
<reference evidence="3" key="1">
    <citation type="submission" date="2016-10" db="EMBL/GenBank/DDBJ databases">
        <authorList>
            <person name="Varghese N."/>
            <person name="Submissions S."/>
        </authorList>
    </citation>
    <scope>NUCLEOTIDE SEQUENCE [LARGE SCALE GENOMIC DNA]</scope>
    <source>
        <strain evidence="3">CGMCC 1.10783</strain>
    </source>
</reference>
<evidence type="ECO:0000313" key="3">
    <source>
        <dbReference type="Proteomes" id="UP000182130"/>
    </source>
</evidence>
<dbReference type="Pfam" id="PF00487">
    <property type="entry name" value="FA_desaturase"/>
    <property type="match status" value="1"/>
</dbReference>
<dbReference type="EMBL" id="FNEI01000008">
    <property type="protein sequence ID" value="SDJ24429.1"/>
    <property type="molecule type" value="Genomic_DNA"/>
</dbReference>
<keyword evidence="3" id="KW-1185">Reference proteome</keyword>
<sequence length="362" mass="40437">MSPTSTAERPKTRAIQPNPLVRSYSELLKSVRAAGLLERRRGFYIWLFAALMTLMAATWLGFALIGDSWYQLLIAAGVGIFCTQLSFLAHEAGHKQIFASRRANDWSARLLATGIAGISYSWWEQKHGAHHNHPNVISKDPDIRNNALVFYPEAASARTGRFAFLTRKQGWFFFPLLGLLGISLQFDSVRFVLGRGTVRHRWVEAPILLVRLLALPVLAFTFLPLGMAFAFLGVQIVVYGFYMGASFAPNHKGMPVLPADSRVDFLSRQVLTSRNISGGRFMDFLLGGLNRQVEHHLFPDMARPQLHRATAIVRSFCATHSIPYTETTLMQSYGIVVRYLNEVGLSAGRGFDCPVASVHGRR</sequence>
<name>A0A1G8S5C3_9MICC</name>
<dbReference type="GO" id="GO:0016717">
    <property type="term" value="F:oxidoreductase activity, acting on paired donors, with oxidation of a pair of donors resulting in the reduction of molecular oxygen to two molecules of water"/>
    <property type="evidence" value="ECO:0007669"/>
    <property type="project" value="TreeGrafter"/>
</dbReference>
<dbReference type="InterPro" id="IPR012171">
    <property type="entry name" value="Fatty_acid_desaturase"/>
</dbReference>
<dbReference type="GO" id="GO:0008610">
    <property type="term" value="P:lipid biosynthetic process"/>
    <property type="evidence" value="ECO:0007669"/>
    <property type="project" value="UniProtKB-ARBA"/>
</dbReference>
<dbReference type="PANTHER" id="PTHR19353:SF19">
    <property type="entry name" value="DELTA(5) FATTY ACID DESATURASE C-RELATED"/>
    <property type="match status" value="1"/>
</dbReference>
<organism evidence="2 3">
    <name type="scientific">Arthrobacter cupressi</name>
    <dbReference type="NCBI Taxonomy" id="1045773"/>
    <lineage>
        <taxon>Bacteria</taxon>
        <taxon>Bacillati</taxon>
        <taxon>Actinomycetota</taxon>
        <taxon>Actinomycetes</taxon>
        <taxon>Micrococcales</taxon>
        <taxon>Micrococcaceae</taxon>
        <taxon>Arthrobacter</taxon>
    </lineage>
</organism>
<dbReference type="InterPro" id="IPR005804">
    <property type="entry name" value="FA_desaturase_dom"/>
</dbReference>
<evidence type="ECO:0000313" key="2">
    <source>
        <dbReference type="EMBL" id="SDJ24429.1"/>
    </source>
</evidence>
<dbReference type="PANTHER" id="PTHR19353">
    <property type="entry name" value="FATTY ACID DESATURASE 2"/>
    <property type="match status" value="1"/>
</dbReference>
<gene>
    <name evidence="2" type="ORF">SAMN05216555_108164</name>
</gene>
<accession>A0A1G8S5C3</accession>
<dbReference type="STRING" id="1045773.SAMN05216555_108164"/>
<evidence type="ECO:0000259" key="1">
    <source>
        <dbReference type="Pfam" id="PF00487"/>
    </source>
</evidence>
<feature type="domain" description="Fatty acid desaturase" evidence="1">
    <location>
        <begin position="68"/>
        <end position="327"/>
    </location>
</feature>